<organism evidence="4 5">
    <name type="scientific">Frankliniella fusca</name>
    <dbReference type="NCBI Taxonomy" id="407009"/>
    <lineage>
        <taxon>Eukaryota</taxon>
        <taxon>Metazoa</taxon>
        <taxon>Ecdysozoa</taxon>
        <taxon>Arthropoda</taxon>
        <taxon>Hexapoda</taxon>
        <taxon>Insecta</taxon>
        <taxon>Pterygota</taxon>
        <taxon>Neoptera</taxon>
        <taxon>Paraneoptera</taxon>
        <taxon>Thysanoptera</taxon>
        <taxon>Terebrantia</taxon>
        <taxon>Thripoidea</taxon>
        <taxon>Thripidae</taxon>
        <taxon>Frankliniella</taxon>
    </lineage>
</organism>
<evidence type="ECO:0000256" key="1">
    <source>
        <dbReference type="ARBA" id="ARBA00022737"/>
    </source>
</evidence>
<dbReference type="AlphaFoldDB" id="A0AAE1GPW4"/>
<feature type="repeat" description="RCC1" evidence="2">
    <location>
        <begin position="106"/>
        <end position="156"/>
    </location>
</feature>
<feature type="repeat" description="RCC1" evidence="2">
    <location>
        <begin position="270"/>
        <end position="321"/>
    </location>
</feature>
<feature type="domain" description="RCC1-like" evidence="3">
    <location>
        <begin position="2"/>
        <end position="369"/>
    </location>
</feature>
<dbReference type="PRINTS" id="PR00633">
    <property type="entry name" value="RCCNDNSATION"/>
</dbReference>
<dbReference type="PANTHER" id="PTHR22872:SF9">
    <property type="entry name" value="X-LINKED RETINITIS PIGMENTOSA GTPASE REGULATOR"/>
    <property type="match status" value="1"/>
</dbReference>
<reference evidence="4" key="1">
    <citation type="submission" date="2021-07" db="EMBL/GenBank/DDBJ databases">
        <authorList>
            <person name="Catto M.A."/>
            <person name="Jacobson A."/>
            <person name="Kennedy G."/>
            <person name="Labadie P."/>
            <person name="Hunt B.G."/>
            <person name="Srinivasan R."/>
        </authorList>
    </citation>
    <scope>NUCLEOTIDE SEQUENCE</scope>
    <source>
        <strain evidence="4">PL_HMW_Pooled</strain>
        <tissue evidence="4">Head</tissue>
    </source>
</reference>
<dbReference type="Proteomes" id="UP001219518">
    <property type="component" value="Unassembled WGS sequence"/>
</dbReference>
<dbReference type="PANTHER" id="PTHR22872">
    <property type="entry name" value="BTK-BINDING PROTEIN-RELATED"/>
    <property type="match status" value="1"/>
</dbReference>
<feature type="repeat" description="RCC1" evidence="2">
    <location>
        <begin position="157"/>
        <end position="211"/>
    </location>
</feature>
<dbReference type="InterPro" id="IPR000408">
    <property type="entry name" value="Reg_chr_condens"/>
</dbReference>
<dbReference type="Pfam" id="PF25390">
    <property type="entry name" value="WD40_RLD"/>
    <property type="match status" value="1"/>
</dbReference>
<sequence length="377" mass="40168">MKLYSWGANSHGQLGQNMVSEACCIPTEIIVPNLNPDHISSIVGGGGHTLALDRSGRVYSCGWNNKGQLGSAENEVMAFQPIETLTSQITQLACGWDSSLAVAADGTLIVWGSNHYSQLGLPKQRFNLLKSPKSLPFSKVKQASLGLRHLALVTEDGNVFVSGSGSKGQLGLADANGQPFSEISTLTQVSELRNIVGVSCGQHHCIALSNVGKIFVWGDNRFGQLGFDSTVQPVVYQPQELPLSAIPGVTGHPSSIYAGWTHSVLLTDKGEIVNWGRNIYGQLGADGRNRAVSWNPTLLRLSDRIKQVAVGSEHNVILTETGSIMSWGWNEHGNCGVGTQENVLEPTLVQIGQMSKANVIGSGACHSFAIVDPGSDM</sequence>
<feature type="repeat" description="RCC1" evidence="2">
    <location>
        <begin position="212"/>
        <end position="269"/>
    </location>
</feature>
<dbReference type="EMBL" id="JAHWGI010000004">
    <property type="protein sequence ID" value="KAK3907239.1"/>
    <property type="molecule type" value="Genomic_DNA"/>
</dbReference>
<feature type="repeat" description="RCC1" evidence="2">
    <location>
        <begin position="322"/>
        <end position="373"/>
    </location>
</feature>
<accession>A0AAE1GPW4</accession>
<evidence type="ECO:0000256" key="2">
    <source>
        <dbReference type="PROSITE-ProRule" id="PRU00235"/>
    </source>
</evidence>
<dbReference type="SUPFAM" id="SSF50985">
    <property type="entry name" value="RCC1/BLIP-II"/>
    <property type="match status" value="1"/>
</dbReference>
<dbReference type="InterPro" id="IPR051625">
    <property type="entry name" value="Signaling_Regulatory_Domain"/>
</dbReference>
<name>A0AAE1GPW4_9NEOP</name>
<evidence type="ECO:0000313" key="5">
    <source>
        <dbReference type="Proteomes" id="UP001219518"/>
    </source>
</evidence>
<dbReference type="InterPro" id="IPR058923">
    <property type="entry name" value="RCC1-like_dom"/>
</dbReference>
<comment type="caution">
    <text evidence="4">The sequence shown here is derived from an EMBL/GenBank/DDBJ whole genome shotgun (WGS) entry which is preliminary data.</text>
</comment>
<dbReference type="Gene3D" id="2.130.10.30">
    <property type="entry name" value="Regulator of chromosome condensation 1/beta-lactamase-inhibitor protein II"/>
    <property type="match status" value="2"/>
</dbReference>
<evidence type="ECO:0000313" key="4">
    <source>
        <dbReference type="EMBL" id="KAK3907239.1"/>
    </source>
</evidence>
<reference evidence="4" key="2">
    <citation type="journal article" date="2023" name="BMC Genomics">
        <title>Pest status, molecular evolution, and epigenetic factors derived from the genome assembly of Frankliniella fusca, a thysanopteran phytovirus vector.</title>
        <authorList>
            <person name="Catto M.A."/>
            <person name="Labadie P.E."/>
            <person name="Jacobson A.L."/>
            <person name="Kennedy G.G."/>
            <person name="Srinivasan R."/>
            <person name="Hunt B.G."/>
        </authorList>
    </citation>
    <scope>NUCLEOTIDE SEQUENCE</scope>
    <source>
        <strain evidence="4">PL_HMW_Pooled</strain>
    </source>
</reference>
<dbReference type="PROSITE" id="PS50012">
    <property type="entry name" value="RCC1_3"/>
    <property type="match status" value="7"/>
</dbReference>
<protein>
    <submittedName>
        <fullName evidence="4">Secretion-regulating guanine nucleotide exchange factor</fullName>
    </submittedName>
</protein>
<proteinExistence type="predicted"/>
<keyword evidence="1" id="KW-0677">Repeat</keyword>
<gene>
    <name evidence="4" type="ORF">KUF71_018067</name>
</gene>
<feature type="repeat" description="RCC1" evidence="2">
    <location>
        <begin position="1"/>
        <end position="55"/>
    </location>
</feature>
<keyword evidence="5" id="KW-1185">Reference proteome</keyword>
<dbReference type="InterPro" id="IPR009091">
    <property type="entry name" value="RCC1/BLIP-II"/>
</dbReference>
<feature type="repeat" description="RCC1" evidence="2">
    <location>
        <begin position="56"/>
        <end position="105"/>
    </location>
</feature>
<evidence type="ECO:0000259" key="3">
    <source>
        <dbReference type="Pfam" id="PF25390"/>
    </source>
</evidence>